<feature type="domain" description="NAD-dependent epimerase/dehydratase" evidence="1">
    <location>
        <begin position="6"/>
        <end position="214"/>
    </location>
</feature>
<sequence>MSNRVVLVLGAQGRLGAAAVAAFAASGWRVLAQARRAQAAWPAGVTPVTAALADTEALAAAAAGASVVVYAVNPPYTDWARQLMPLACQGLDVAERLGALFMLPGNVYGYGDQLPAWLQAQTPQHPTHEKGRLRVQLEAEIARRAEAGRLRGVVIRAGDFYGSGRGSWLDLVVLKSLRAGKLVYPGPLDRAHAWAYLPDLARAFVAVAERARPGQAAGLSAVEVLHFEGHTLTGAELLAALAGAADDIGATPAVVARRGWRHGSLPWGLMRAAGIFVPMLKAVAEMRYLWFKPHALDGASLLSCTGALPQTPPRQALRQAMLDLGLAAQASPAHIRSA</sequence>
<dbReference type="InterPro" id="IPR051783">
    <property type="entry name" value="NAD(P)-dependent_oxidoreduct"/>
</dbReference>
<accession>A0ABY4SDZ2</accession>
<dbReference type="EMBL" id="CP097636">
    <property type="protein sequence ID" value="URI11536.1"/>
    <property type="molecule type" value="Genomic_DNA"/>
</dbReference>
<protein>
    <submittedName>
        <fullName evidence="2">NAD(P)H-binding protein</fullName>
    </submittedName>
</protein>
<dbReference type="PANTHER" id="PTHR48079:SF6">
    <property type="entry name" value="NAD(P)-BINDING DOMAIN-CONTAINING PROTEIN-RELATED"/>
    <property type="match status" value="1"/>
</dbReference>
<dbReference type="PANTHER" id="PTHR48079">
    <property type="entry name" value="PROTEIN YEEZ"/>
    <property type="match status" value="1"/>
</dbReference>
<reference evidence="2" key="1">
    <citation type="submission" date="2022-05" db="EMBL/GenBank/DDBJ databases">
        <title>An RpoN-dependent PEP-CTERM gene is involved in floc formation of an Aquincola tertiaricarbonis strain.</title>
        <authorList>
            <person name="Qiu D."/>
            <person name="Xia M."/>
        </authorList>
    </citation>
    <scope>NUCLEOTIDE SEQUENCE</scope>
    <source>
        <strain evidence="2">RN12</strain>
    </source>
</reference>
<dbReference type="SUPFAM" id="SSF51735">
    <property type="entry name" value="NAD(P)-binding Rossmann-fold domains"/>
    <property type="match status" value="1"/>
</dbReference>
<dbReference type="Pfam" id="PF01370">
    <property type="entry name" value="Epimerase"/>
    <property type="match status" value="1"/>
</dbReference>
<gene>
    <name evidence="2" type="ORF">MW290_21595</name>
</gene>
<organism evidence="2 3">
    <name type="scientific">Aquincola tertiaricarbonis</name>
    <dbReference type="NCBI Taxonomy" id="391953"/>
    <lineage>
        <taxon>Bacteria</taxon>
        <taxon>Pseudomonadati</taxon>
        <taxon>Pseudomonadota</taxon>
        <taxon>Betaproteobacteria</taxon>
        <taxon>Burkholderiales</taxon>
        <taxon>Sphaerotilaceae</taxon>
        <taxon>Aquincola</taxon>
    </lineage>
</organism>
<evidence type="ECO:0000313" key="3">
    <source>
        <dbReference type="Proteomes" id="UP001056201"/>
    </source>
</evidence>
<dbReference type="InterPro" id="IPR036291">
    <property type="entry name" value="NAD(P)-bd_dom_sf"/>
</dbReference>
<dbReference type="RefSeq" id="WP_250199730.1">
    <property type="nucleotide sequence ID" value="NZ_CP097636.1"/>
</dbReference>
<name>A0ABY4SDZ2_AQUTE</name>
<proteinExistence type="predicted"/>
<dbReference type="Proteomes" id="UP001056201">
    <property type="component" value="Chromosome 2"/>
</dbReference>
<evidence type="ECO:0000259" key="1">
    <source>
        <dbReference type="Pfam" id="PF01370"/>
    </source>
</evidence>
<dbReference type="Gene3D" id="3.40.50.720">
    <property type="entry name" value="NAD(P)-binding Rossmann-like Domain"/>
    <property type="match status" value="1"/>
</dbReference>
<evidence type="ECO:0000313" key="2">
    <source>
        <dbReference type="EMBL" id="URI11536.1"/>
    </source>
</evidence>
<dbReference type="InterPro" id="IPR001509">
    <property type="entry name" value="Epimerase_deHydtase"/>
</dbReference>
<keyword evidence="3" id="KW-1185">Reference proteome</keyword>